<evidence type="ECO:0000259" key="1">
    <source>
        <dbReference type="PROSITE" id="PS51746"/>
    </source>
</evidence>
<organism evidence="2 3">
    <name type="scientific">[Candida] anglica</name>
    <dbReference type="NCBI Taxonomy" id="148631"/>
    <lineage>
        <taxon>Eukaryota</taxon>
        <taxon>Fungi</taxon>
        <taxon>Dikarya</taxon>
        <taxon>Ascomycota</taxon>
        <taxon>Saccharomycotina</taxon>
        <taxon>Pichiomycetes</taxon>
        <taxon>Debaryomycetaceae</taxon>
        <taxon>Kurtzmaniella</taxon>
    </lineage>
</organism>
<dbReference type="CDD" id="cd00143">
    <property type="entry name" value="PP2Cc"/>
    <property type="match status" value="1"/>
</dbReference>
<dbReference type="Gene3D" id="3.60.40.10">
    <property type="entry name" value="PPM-type phosphatase domain"/>
    <property type="match status" value="1"/>
</dbReference>
<accession>A0ABP0EJN3</accession>
<evidence type="ECO:0000313" key="2">
    <source>
        <dbReference type="EMBL" id="CAK7912600.1"/>
    </source>
</evidence>
<dbReference type="Proteomes" id="UP001497600">
    <property type="component" value="Chromosome F"/>
</dbReference>
<dbReference type="PROSITE" id="PS51746">
    <property type="entry name" value="PPM_2"/>
    <property type="match status" value="1"/>
</dbReference>
<proteinExistence type="predicted"/>
<dbReference type="EMBL" id="OZ004258">
    <property type="protein sequence ID" value="CAK7912600.1"/>
    <property type="molecule type" value="Genomic_DNA"/>
</dbReference>
<dbReference type="PANTHER" id="PTHR13832">
    <property type="entry name" value="PROTEIN PHOSPHATASE 2C"/>
    <property type="match status" value="1"/>
</dbReference>
<dbReference type="PANTHER" id="PTHR13832:SF589">
    <property type="entry name" value="[PYRUVATE DEHYDROGENASE [ACETYL-TRANSFERRING]]-PHOSPHATASE 2, MITOCHONDRIAL"/>
    <property type="match status" value="1"/>
</dbReference>
<dbReference type="InterPro" id="IPR001932">
    <property type="entry name" value="PPM-type_phosphatase-like_dom"/>
</dbReference>
<sequence>MSSSRICMRTTVFGSPRLVPVWKYRVGGPLTRSVSSSVTFTAIDKSPSTPASENKPHLSGKLRVPLLKSPSHLGHFTSRVNRLYNEDKYSANVLSLKKTGKSKTAGSSGNTKKSNPEVDAHATVFNFSIFDGHGGEQCSTFLKENLAQAIEDSDQLCGKSDKERNELVKKYWKNIGGYWKRWYKHRKDNFAKMMDHDRNQIKLQEFPNLRDDLSVRLPMSFLKLDYDFFESEDNKSGSTATSAFIETIYSEPELHSNVFENYYFNRKSISKLTVAQVGDTRAIIVDKNGEAQALTATHHPSNPEEAARLRKYAANFFMTDSFGEERFISLANTRSFGDLNFKEVGVTSEPELAQFIIGDEQTISKKLTDDEIAKYTIGGLGGDEAFLVLMSDGVTNVITDQEVADIVMVNVNMKGSPKATPQLCAEEVVKFVEYIGGDDNATCLVVRLNGWGKWPSMDRTGELRQERMNDYNPRGVDVGA</sequence>
<dbReference type="Pfam" id="PF00481">
    <property type="entry name" value="PP2C"/>
    <property type="match status" value="2"/>
</dbReference>
<dbReference type="InterPro" id="IPR036457">
    <property type="entry name" value="PPM-type-like_dom_sf"/>
</dbReference>
<keyword evidence="3" id="KW-1185">Reference proteome</keyword>
<reference evidence="2 3" key="1">
    <citation type="submission" date="2024-01" db="EMBL/GenBank/DDBJ databases">
        <authorList>
            <consortium name="Genoscope - CEA"/>
            <person name="William W."/>
        </authorList>
    </citation>
    <scope>NUCLEOTIDE SEQUENCE [LARGE SCALE GENOMIC DNA]</scope>
    <source>
        <strain evidence="2 3">29B2s-10</strain>
    </source>
</reference>
<gene>
    <name evidence="2" type="primary">PTC6</name>
    <name evidence="2" type="ORF">CAAN4_F07800</name>
</gene>
<protein>
    <submittedName>
        <fullName evidence="2">[Pyruvate dehydrogenase [acetyl-transferring]]-phosphatase 2, mitochondrial</fullName>
    </submittedName>
</protein>
<dbReference type="SUPFAM" id="SSF81606">
    <property type="entry name" value="PP2C-like"/>
    <property type="match status" value="1"/>
</dbReference>
<evidence type="ECO:0000313" key="3">
    <source>
        <dbReference type="Proteomes" id="UP001497600"/>
    </source>
</evidence>
<dbReference type="SMART" id="SM00332">
    <property type="entry name" value="PP2Cc"/>
    <property type="match status" value="1"/>
</dbReference>
<name>A0ABP0EJN3_9ASCO</name>
<feature type="domain" description="PPM-type phosphatase" evidence="1">
    <location>
        <begin position="104"/>
        <end position="448"/>
    </location>
</feature>
<dbReference type="InterPro" id="IPR015655">
    <property type="entry name" value="PP2C"/>
</dbReference>